<evidence type="ECO:0000256" key="1">
    <source>
        <dbReference type="SAM" id="Coils"/>
    </source>
</evidence>
<dbReference type="EMBL" id="MN740434">
    <property type="protein sequence ID" value="QHU06424.1"/>
    <property type="molecule type" value="Genomic_DNA"/>
</dbReference>
<organism evidence="2">
    <name type="scientific">viral metagenome</name>
    <dbReference type="NCBI Taxonomy" id="1070528"/>
    <lineage>
        <taxon>unclassified sequences</taxon>
        <taxon>metagenomes</taxon>
        <taxon>organismal metagenomes</taxon>
    </lineage>
</organism>
<sequence length="303" mass="33673">MSSIAIAPSTVCAIRIVSLPLEMQTTYDVSDFLANALGNITITSVNIIAMNTSEGVPYRSAFIDIDTWGDSECANTFASRLMSSDSGIVIAEREGFVSGGFMDNGFPNGIHYDNGKIMKYLKIVPSKRSHPSTTPLALSENAWTSIYIPAVQTGLSYDNGDIRLNDEKSFVEFFGDHLKIGKVSRVDFIVKTIPGTQREACSAYVHFDQWFDNTTTAAIRGRIDVNGEYRCYGYYDGFEFKNFDGGRFMTFKINHKPIPVADETLNVHQLAASKTALESRNAELQETINRLEKELNAVKEAFF</sequence>
<accession>A0A6C0JRY9</accession>
<protein>
    <submittedName>
        <fullName evidence="2">Uncharacterized protein</fullName>
    </submittedName>
</protein>
<feature type="coiled-coil region" evidence="1">
    <location>
        <begin position="267"/>
        <end position="301"/>
    </location>
</feature>
<evidence type="ECO:0000313" key="2">
    <source>
        <dbReference type="EMBL" id="QHU06424.1"/>
    </source>
</evidence>
<reference evidence="2" key="1">
    <citation type="journal article" date="2020" name="Nature">
        <title>Giant virus diversity and host interactions through global metagenomics.</title>
        <authorList>
            <person name="Schulz F."/>
            <person name="Roux S."/>
            <person name="Paez-Espino D."/>
            <person name="Jungbluth S."/>
            <person name="Walsh D.A."/>
            <person name="Denef V.J."/>
            <person name="McMahon K.D."/>
            <person name="Konstantinidis K.T."/>
            <person name="Eloe-Fadrosh E.A."/>
            <person name="Kyrpides N.C."/>
            <person name="Woyke T."/>
        </authorList>
    </citation>
    <scope>NUCLEOTIDE SEQUENCE</scope>
    <source>
        <strain evidence="2">GVMAG-M-3300027747-57</strain>
    </source>
</reference>
<proteinExistence type="predicted"/>
<name>A0A6C0JRY9_9ZZZZ</name>
<keyword evidence="1" id="KW-0175">Coiled coil</keyword>
<dbReference type="AlphaFoldDB" id="A0A6C0JRY9"/>